<sequence>MAVSTSWSENLVHCPEAGHQKLPPTPPPHAALVHTPTSHGHLTTHQQTDSPILNLPNELLILITDTLDQPTLELLRRASPVFLRALPAIYPRLFSHTLQGFLPCPVRRPWTLTHSQRREVLRLVDKGGSPEPAPVAPVPDRSVTAGMAQAVGSAKAVGMPVVRCGRMLGLKKAWRYVPCPDCGRVHPPKGAVTPLSLPPPPLGGRMKS</sequence>
<evidence type="ECO:0000313" key="2">
    <source>
        <dbReference type="EMBL" id="KAK4034651.1"/>
    </source>
</evidence>
<gene>
    <name evidence="2" type="ORF">C8A01DRAFT_38909</name>
</gene>
<evidence type="ECO:0000313" key="3">
    <source>
        <dbReference type="Proteomes" id="UP001303115"/>
    </source>
</evidence>
<proteinExistence type="predicted"/>
<dbReference type="AlphaFoldDB" id="A0AAN6PA97"/>
<accession>A0AAN6PA97</accession>
<dbReference type="EMBL" id="MU854471">
    <property type="protein sequence ID" value="KAK4034651.1"/>
    <property type="molecule type" value="Genomic_DNA"/>
</dbReference>
<comment type="caution">
    <text evidence="2">The sequence shown here is derived from an EMBL/GenBank/DDBJ whole genome shotgun (WGS) entry which is preliminary data.</text>
</comment>
<evidence type="ECO:0000256" key="1">
    <source>
        <dbReference type="SAM" id="MobiDB-lite"/>
    </source>
</evidence>
<protein>
    <recommendedName>
        <fullName evidence="4">F-box domain-containing protein</fullName>
    </recommendedName>
</protein>
<reference evidence="3" key="1">
    <citation type="journal article" date="2023" name="Mol. Phylogenet. Evol.">
        <title>Genome-scale phylogeny and comparative genomics of the fungal order Sordariales.</title>
        <authorList>
            <person name="Hensen N."/>
            <person name="Bonometti L."/>
            <person name="Westerberg I."/>
            <person name="Brannstrom I.O."/>
            <person name="Guillou S."/>
            <person name="Cros-Aarteil S."/>
            <person name="Calhoun S."/>
            <person name="Haridas S."/>
            <person name="Kuo A."/>
            <person name="Mondo S."/>
            <person name="Pangilinan J."/>
            <person name="Riley R."/>
            <person name="LaButti K."/>
            <person name="Andreopoulos B."/>
            <person name="Lipzen A."/>
            <person name="Chen C."/>
            <person name="Yan M."/>
            <person name="Daum C."/>
            <person name="Ng V."/>
            <person name="Clum A."/>
            <person name="Steindorff A."/>
            <person name="Ohm R.A."/>
            <person name="Martin F."/>
            <person name="Silar P."/>
            <person name="Natvig D.O."/>
            <person name="Lalanne C."/>
            <person name="Gautier V."/>
            <person name="Ament-Velasquez S.L."/>
            <person name="Kruys A."/>
            <person name="Hutchinson M.I."/>
            <person name="Powell A.J."/>
            <person name="Barry K."/>
            <person name="Miller A.N."/>
            <person name="Grigoriev I.V."/>
            <person name="Debuchy R."/>
            <person name="Gladieux P."/>
            <person name="Hiltunen Thoren M."/>
            <person name="Johannesson H."/>
        </authorList>
    </citation>
    <scope>NUCLEOTIDE SEQUENCE [LARGE SCALE GENOMIC DNA]</scope>
    <source>
        <strain evidence="3">CBS 284.82</strain>
    </source>
</reference>
<keyword evidence="3" id="KW-1185">Reference proteome</keyword>
<name>A0AAN6PA97_9PEZI</name>
<organism evidence="2 3">
    <name type="scientific">Parachaetomium inaequale</name>
    <dbReference type="NCBI Taxonomy" id="2588326"/>
    <lineage>
        <taxon>Eukaryota</taxon>
        <taxon>Fungi</taxon>
        <taxon>Dikarya</taxon>
        <taxon>Ascomycota</taxon>
        <taxon>Pezizomycotina</taxon>
        <taxon>Sordariomycetes</taxon>
        <taxon>Sordariomycetidae</taxon>
        <taxon>Sordariales</taxon>
        <taxon>Chaetomiaceae</taxon>
        <taxon>Parachaetomium</taxon>
    </lineage>
</organism>
<evidence type="ECO:0008006" key="4">
    <source>
        <dbReference type="Google" id="ProtNLM"/>
    </source>
</evidence>
<feature type="region of interest" description="Disordered" evidence="1">
    <location>
        <begin position="189"/>
        <end position="208"/>
    </location>
</feature>
<dbReference type="Proteomes" id="UP001303115">
    <property type="component" value="Unassembled WGS sequence"/>
</dbReference>